<reference evidence="3 5" key="2">
    <citation type="submission" date="2024-07" db="EMBL/GenBank/DDBJ databases">
        <authorList>
            <person name="Akdeniz Z."/>
        </authorList>
    </citation>
    <scope>NUCLEOTIDE SEQUENCE [LARGE SCALE GENOMIC DNA]</scope>
</reference>
<proteinExistence type="predicted"/>
<protein>
    <submittedName>
        <fullName evidence="3">Hypothetical_protein</fullName>
    </submittedName>
</protein>
<accession>A0AA86QLL8</accession>
<sequence length="177" mass="20755">MTTFRYDVLQFNICSQIRQNRYHRSIFILAGYIQNHIVNTYGNAKRLCFSAAVLTTKKNKRVRQLTNLCFYFDVSKAIICNILYYYNNTTLYLAIYTTSLSHVSQYIVVKTTSNKYLLMLKRQDVTNKCTSHNIAHLVVGVLRSEAAVNLQKSGQFVRELMQYVNLDEYLLFYILKE</sequence>
<dbReference type="AlphaFoldDB" id="A0AA86QLL8"/>
<evidence type="ECO:0000313" key="2">
    <source>
        <dbReference type="EMBL" id="CAI9960488.1"/>
    </source>
</evidence>
<evidence type="ECO:0000313" key="4">
    <source>
        <dbReference type="EMBL" id="CAL5983941.1"/>
    </source>
</evidence>
<evidence type="ECO:0000313" key="1">
    <source>
        <dbReference type="EMBL" id="CAI9960478.1"/>
    </source>
</evidence>
<keyword evidence="5" id="KW-1185">Reference proteome</keyword>
<name>A0AA86QLL8_9EUKA</name>
<evidence type="ECO:0000313" key="5">
    <source>
        <dbReference type="Proteomes" id="UP001642409"/>
    </source>
</evidence>
<dbReference type="EMBL" id="CATOUU010000931">
    <property type="protein sequence ID" value="CAI9960478.1"/>
    <property type="molecule type" value="Genomic_DNA"/>
</dbReference>
<dbReference type="EMBL" id="CATOUU010000931">
    <property type="protein sequence ID" value="CAI9960488.1"/>
    <property type="molecule type" value="Genomic_DNA"/>
</dbReference>
<comment type="caution">
    <text evidence="2">The sequence shown here is derived from an EMBL/GenBank/DDBJ whole genome shotgun (WGS) entry which is preliminary data.</text>
</comment>
<gene>
    <name evidence="1" type="ORF">HINF_LOCUS48123</name>
    <name evidence="2" type="ORF">HINF_LOCUS48133</name>
    <name evidence="3" type="ORF">HINF_LOCUS7857</name>
    <name evidence="4" type="ORF">HINF_LOCUS7867</name>
</gene>
<dbReference type="EMBL" id="CAXDID020000016">
    <property type="protein sequence ID" value="CAL5983921.1"/>
    <property type="molecule type" value="Genomic_DNA"/>
</dbReference>
<dbReference type="Proteomes" id="UP001642409">
    <property type="component" value="Unassembled WGS sequence"/>
</dbReference>
<dbReference type="EMBL" id="CAXDID020000016">
    <property type="protein sequence ID" value="CAL5983941.1"/>
    <property type="molecule type" value="Genomic_DNA"/>
</dbReference>
<organism evidence="2">
    <name type="scientific">Hexamita inflata</name>
    <dbReference type="NCBI Taxonomy" id="28002"/>
    <lineage>
        <taxon>Eukaryota</taxon>
        <taxon>Metamonada</taxon>
        <taxon>Diplomonadida</taxon>
        <taxon>Hexamitidae</taxon>
        <taxon>Hexamitinae</taxon>
        <taxon>Hexamita</taxon>
    </lineage>
</organism>
<reference evidence="2" key="1">
    <citation type="submission" date="2023-06" db="EMBL/GenBank/DDBJ databases">
        <authorList>
            <person name="Kurt Z."/>
        </authorList>
    </citation>
    <scope>NUCLEOTIDE SEQUENCE</scope>
</reference>
<evidence type="ECO:0000313" key="3">
    <source>
        <dbReference type="EMBL" id="CAL5983921.1"/>
    </source>
</evidence>